<dbReference type="Gene3D" id="3.90.79.10">
    <property type="entry name" value="Nucleoside Triphosphate Pyrophosphohydrolase"/>
    <property type="match status" value="1"/>
</dbReference>
<keyword evidence="4" id="KW-0378">Hydrolase</keyword>
<dbReference type="Proteomes" id="UP000319094">
    <property type="component" value="Unassembled WGS sequence"/>
</dbReference>
<dbReference type="InterPro" id="IPR015797">
    <property type="entry name" value="NUDIX_hydrolase-like_dom_sf"/>
</dbReference>
<evidence type="ECO:0000256" key="5">
    <source>
        <dbReference type="ARBA" id="ARBA00022842"/>
    </source>
</evidence>
<sequence length="266" mass="28334">MAFEAGGRGAADTPRPPVVPRRSASLLLVRDDPLRVLMLRRGSTRGAFPSALVFPGGVLEPEDSVVAAAHGYDATDEFAALRAAAIRETWEEVGVLLARDPSDRFLTRPQVPTPLAAGAGGLGGVLGAAAARLALDEVVPFGRWITPVEGKRRFDTDFFLARAPEEQEPTADGVEAVALRWVEPAEVPALTNEMLLLPTLMNLRRLGSFGSVSEAIEAAPSLPRVPVTSTVGFDGAGNPVVRIPAEAGYGITEFYPKDLGHFQFER</sequence>
<feature type="domain" description="Nudix hydrolase" evidence="7">
    <location>
        <begin position="19"/>
        <end position="204"/>
    </location>
</feature>
<keyword evidence="3" id="KW-0479">Metal-binding</keyword>
<dbReference type="GO" id="GO:0046872">
    <property type="term" value="F:metal ion binding"/>
    <property type="evidence" value="ECO:0007669"/>
    <property type="project" value="UniProtKB-KW"/>
</dbReference>
<dbReference type="OrthoDB" id="7183442at2"/>
<keyword evidence="5" id="KW-0460">Magnesium</keyword>
<dbReference type="PANTHER" id="PTHR12318:SF0">
    <property type="entry name" value="ACYL-COENZYME A DIPHOSPHATASE NUDT19"/>
    <property type="match status" value="1"/>
</dbReference>
<dbReference type="GO" id="GO:0016818">
    <property type="term" value="F:hydrolase activity, acting on acid anhydrides, in phosphorus-containing anhydrides"/>
    <property type="evidence" value="ECO:0007669"/>
    <property type="project" value="InterPro"/>
</dbReference>
<proteinExistence type="predicted"/>
<evidence type="ECO:0000259" key="7">
    <source>
        <dbReference type="PROSITE" id="PS51462"/>
    </source>
</evidence>
<dbReference type="CDD" id="cd18870">
    <property type="entry name" value="NUDIX_AcylCoAdiphos_Nudt19"/>
    <property type="match status" value="1"/>
</dbReference>
<evidence type="ECO:0000256" key="2">
    <source>
        <dbReference type="ARBA" id="ARBA00001946"/>
    </source>
</evidence>
<evidence type="ECO:0000256" key="1">
    <source>
        <dbReference type="ARBA" id="ARBA00001936"/>
    </source>
</evidence>
<dbReference type="SUPFAM" id="SSF55811">
    <property type="entry name" value="Nudix"/>
    <property type="match status" value="1"/>
</dbReference>
<keyword evidence="6" id="KW-0464">Manganese</keyword>
<dbReference type="InterPro" id="IPR000086">
    <property type="entry name" value="NUDIX_hydrolase_dom"/>
</dbReference>
<organism evidence="8 9">
    <name type="scientific">Leucobacter komagatae</name>
    <dbReference type="NCBI Taxonomy" id="55969"/>
    <lineage>
        <taxon>Bacteria</taxon>
        <taxon>Bacillati</taxon>
        <taxon>Actinomycetota</taxon>
        <taxon>Actinomycetes</taxon>
        <taxon>Micrococcales</taxon>
        <taxon>Microbacteriaceae</taxon>
        <taxon>Leucobacter</taxon>
    </lineage>
</organism>
<protein>
    <submittedName>
        <fullName evidence="8">NUDIX domain-containing protein</fullName>
    </submittedName>
</protein>
<gene>
    <name evidence="8" type="ORF">FB468_1493</name>
</gene>
<evidence type="ECO:0000313" key="8">
    <source>
        <dbReference type="EMBL" id="TQL43472.1"/>
    </source>
</evidence>
<comment type="cofactor">
    <cofactor evidence="1">
        <name>Mn(2+)</name>
        <dbReference type="ChEBI" id="CHEBI:29035"/>
    </cofactor>
</comment>
<evidence type="ECO:0000256" key="3">
    <source>
        <dbReference type="ARBA" id="ARBA00022723"/>
    </source>
</evidence>
<dbReference type="AlphaFoldDB" id="A0A542Y5U7"/>
<dbReference type="RefSeq" id="WP_141886782.1">
    <property type="nucleotide sequence ID" value="NZ_BAAAUY010000002.1"/>
</dbReference>
<dbReference type="PROSITE" id="PS51462">
    <property type="entry name" value="NUDIX"/>
    <property type="match status" value="1"/>
</dbReference>
<comment type="caution">
    <text evidence="8">The sequence shown here is derived from an EMBL/GenBank/DDBJ whole genome shotgun (WGS) entry which is preliminary data.</text>
</comment>
<dbReference type="PANTHER" id="PTHR12318">
    <property type="entry name" value="TESTOSTERONE-REGULATED PROTEIN RP2"/>
    <property type="match status" value="1"/>
</dbReference>
<dbReference type="InterPro" id="IPR039121">
    <property type="entry name" value="NUDT19"/>
</dbReference>
<evidence type="ECO:0000313" key="9">
    <source>
        <dbReference type="Proteomes" id="UP000319094"/>
    </source>
</evidence>
<comment type="cofactor">
    <cofactor evidence="2">
        <name>Mg(2+)</name>
        <dbReference type="ChEBI" id="CHEBI:18420"/>
    </cofactor>
</comment>
<reference evidence="8 9" key="1">
    <citation type="submission" date="2019-06" db="EMBL/GenBank/DDBJ databases">
        <title>Sequencing the genomes of 1000 actinobacteria strains.</title>
        <authorList>
            <person name="Klenk H.-P."/>
        </authorList>
    </citation>
    <scope>NUCLEOTIDE SEQUENCE [LARGE SCALE GENOMIC DNA]</scope>
    <source>
        <strain evidence="8 9">DSM 8803</strain>
    </source>
</reference>
<accession>A0A542Y5U7</accession>
<keyword evidence="9" id="KW-1185">Reference proteome</keyword>
<dbReference type="EMBL" id="VFON01000001">
    <property type="protein sequence ID" value="TQL43472.1"/>
    <property type="molecule type" value="Genomic_DNA"/>
</dbReference>
<evidence type="ECO:0000256" key="6">
    <source>
        <dbReference type="ARBA" id="ARBA00023211"/>
    </source>
</evidence>
<evidence type="ECO:0000256" key="4">
    <source>
        <dbReference type="ARBA" id="ARBA00022801"/>
    </source>
</evidence>
<name>A0A542Y5U7_9MICO</name>